<dbReference type="PANTHER" id="PTHR31099">
    <property type="entry name" value="OS06G0165300 PROTEIN"/>
    <property type="match status" value="1"/>
</dbReference>
<comment type="caution">
    <text evidence="1">The sequence shown here is derived from an EMBL/GenBank/DDBJ whole genome shotgun (WGS) entry which is preliminary data.</text>
</comment>
<evidence type="ECO:0000313" key="2">
    <source>
        <dbReference type="Proteomes" id="UP000215914"/>
    </source>
</evidence>
<gene>
    <name evidence="1" type="ORF">HanXRQr2_Chr13g0576821</name>
</gene>
<proteinExistence type="predicted"/>
<keyword evidence="2" id="KW-1185">Reference proteome</keyword>
<protein>
    <submittedName>
        <fullName evidence="1">Uncharacterized protein</fullName>
    </submittedName>
</protein>
<name>A0A9K3EGE8_HELAN</name>
<dbReference type="PANTHER" id="PTHR31099:SF49">
    <property type="entry name" value="MYOSIN HEAVY CHAIN-LIKE PROTEIN"/>
    <property type="match status" value="1"/>
</dbReference>
<organism evidence="1 2">
    <name type="scientific">Helianthus annuus</name>
    <name type="common">Common sunflower</name>
    <dbReference type="NCBI Taxonomy" id="4232"/>
    <lineage>
        <taxon>Eukaryota</taxon>
        <taxon>Viridiplantae</taxon>
        <taxon>Streptophyta</taxon>
        <taxon>Embryophyta</taxon>
        <taxon>Tracheophyta</taxon>
        <taxon>Spermatophyta</taxon>
        <taxon>Magnoliopsida</taxon>
        <taxon>eudicotyledons</taxon>
        <taxon>Gunneridae</taxon>
        <taxon>Pentapetalae</taxon>
        <taxon>asterids</taxon>
        <taxon>campanulids</taxon>
        <taxon>Asterales</taxon>
        <taxon>Asteraceae</taxon>
        <taxon>Asteroideae</taxon>
        <taxon>Heliantheae alliance</taxon>
        <taxon>Heliantheae</taxon>
        <taxon>Helianthus</taxon>
    </lineage>
</organism>
<dbReference type="EMBL" id="MNCJ02000328">
    <property type="protein sequence ID" value="KAF5772431.1"/>
    <property type="molecule type" value="Genomic_DNA"/>
</dbReference>
<sequence length="165" mass="18699">MATLNRVFGEQVLVAAGMSDKWPQRSKDVPVLLFDGEGCALSKCLPNFFWSNGREAPRDVEEYWYEQIKLNFMYAPAELFAARPVATEGAHIPNPRPCRAMTPVGKEIVYLSSEEFVASSDHELRSWDDVFAGVLRDLGIDHEEKKIKEGYKEESYCCGRGDEED</sequence>
<reference evidence="1" key="2">
    <citation type="submission" date="2020-06" db="EMBL/GenBank/DDBJ databases">
        <title>Helianthus annuus Genome sequencing and assembly Release 2.</title>
        <authorList>
            <person name="Gouzy J."/>
            <person name="Langlade N."/>
            <person name="Munos S."/>
        </authorList>
    </citation>
    <scope>NUCLEOTIDE SEQUENCE</scope>
    <source>
        <tissue evidence="1">Leaves</tissue>
    </source>
</reference>
<reference evidence="1" key="1">
    <citation type="journal article" date="2017" name="Nature">
        <title>The sunflower genome provides insights into oil metabolism, flowering and Asterid evolution.</title>
        <authorList>
            <person name="Badouin H."/>
            <person name="Gouzy J."/>
            <person name="Grassa C.J."/>
            <person name="Murat F."/>
            <person name="Staton S.E."/>
            <person name="Cottret L."/>
            <person name="Lelandais-Briere C."/>
            <person name="Owens G.L."/>
            <person name="Carrere S."/>
            <person name="Mayjonade B."/>
            <person name="Legrand L."/>
            <person name="Gill N."/>
            <person name="Kane N.C."/>
            <person name="Bowers J.E."/>
            <person name="Hubner S."/>
            <person name="Bellec A."/>
            <person name="Berard A."/>
            <person name="Berges H."/>
            <person name="Blanchet N."/>
            <person name="Boniface M.C."/>
            <person name="Brunel D."/>
            <person name="Catrice O."/>
            <person name="Chaidir N."/>
            <person name="Claudel C."/>
            <person name="Donnadieu C."/>
            <person name="Faraut T."/>
            <person name="Fievet G."/>
            <person name="Helmstetter N."/>
            <person name="King M."/>
            <person name="Knapp S.J."/>
            <person name="Lai Z."/>
            <person name="Le Paslier M.C."/>
            <person name="Lippi Y."/>
            <person name="Lorenzon L."/>
            <person name="Mandel J.R."/>
            <person name="Marage G."/>
            <person name="Marchand G."/>
            <person name="Marquand E."/>
            <person name="Bret-Mestries E."/>
            <person name="Morien E."/>
            <person name="Nambeesan S."/>
            <person name="Nguyen T."/>
            <person name="Pegot-Espagnet P."/>
            <person name="Pouilly N."/>
            <person name="Raftis F."/>
            <person name="Sallet E."/>
            <person name="Schiex T."/>
            <person name="Thomas J."/>
            <person name="Vandecasteele C."/>
            <person name="Vares D."/>
            <person name="Vear F."/>
            <person name="Vautrin S."/>
            <person name="Crespi M."/>
            <person name="Mangin B."/>
            <person name="Burke J.M."/>
            <person name="Salse J."/>
            <person name="Munos S."/>
            <person name="Vincourt P."/>
            <person name="Rieseberg L.H."/>
            <person name="Langlade N.B."/>
        </authorList>
    </citation>
    <scope>NUCLEOTIDE SEQUENCE</scope>
    <source>
        <tissue evidence="1">Leaves</tissue>
    </source>
</reference>
<dbReference type="Proteomes" id="UP000215914">
    <property type="component" value="Unassembled WGS sequence"/>
</dbReference>
<evidence type="ECO:0000313" key="1">
    <source>
        <dbReference type="EMBL" id="KAF5772431.1"/>
    </source>
</evidence>
<dbReference type="AlphaFoldDB" id="A0A9K3EGE8"/>
<accession>A0A9K3EGE8</accession>
<dbReference type="Gramene" id="mRNA:HanXRQr2_Chr13g0576821">
    <property type="protein sequence ID" value="mRNA:HanXRQr2_Chr13g0576821"/>
    <property type="gene ID" value="HanXRQr2_Chr13g0576821"/>
</dbReference>